<feature type="domain" description="HTH araC/xylS-type" evidence="4">
    <location>
        <begin position="26"/>
        <end position="124"/>
    </location>
</feature>
<comment type="caution">
    <text evidence="5">The sequence shown here is derived from an EMBL/GenBank/DDBJ whole genome shotgun (WGS) entry which is preliminary data.</text>
</comment>
<dbReference type="InterPro" id="IPR011256">
    <property type="entry name" value="Reg_factor_effector_dom_sf"/>
</dbReference>
<evidence type="ECO:0000313" key="5">
    <source>
        <dbReference type="EMBL" id="MDU0341840.1"/>
    </source>
</evidence>
<dbReference type="SUPFAM" id="SSF55136">
    <property type="entry name" value="Probable bacterial effector-binding domain"/>
    <property type="match status" value="1"/>
</dbReference>
<dbReference type="InterPro" id="IPR018060">
    <property type="entry name" value="HTH_AraC"/>
</dbReference>
<dbReference type="PROSITE" id="PS01124">
    <property type="entry name" value="HTH_ARAC_FAMILY_2"/>
    <property type="match status" value="1"/>
</dbReference>
<dbReference type="InterPro" id="IPR018062">
    <property type="entry name" value="HTH_AraC-typ_CS"/>
</dbReference>
<evidence type="ECO:0000259" key="4">
    <source>
        <dbReference type="PROSITE" id="PS01124"/>
    </source>
</evidence>
<organism evidence="5 6">
    <name type="scientific">Bosea rubneri</name>
    <dbReference type="NCBI Taxonomy" id="3075434"/>
    <lineage>
        <taxon>Bacteria</taxon>
        <taxon>Pseudomonadati</taxon>
        <taxon>Pseudomonadota</taxon>
        <taxon>Alphaproteobacteria</taxon>
        <taxon>Hyphomicrobiales</taxon>
        <taxon>Boseaceae</taxon>
        <taxon>Bosea</taxon>
    </lineage>
</organism>
<dbReference type="RefSeq" id="WP_316019648.1">
    <property type="nucleotide sequence ID" value="NZ_JAWDID010000029.1"/>
</dbReference>
<dbReference type="Proteomes" id="UP001254257">
    <property type="component" value="Unassembled WGS sequence"/>
</dbReference>
<keyword evidence="3" id="KW-0804">Transcription</keyword>
<evidence type="ECO:0000256" key="2">
    <source>
        <dbReference type="ARBA" id="ARBA00023125"/>
    </source>
</evidence>
<dbReference type="Gene3D" id="1.10.10.60">
    <property type="entry name" value="Homeodomain-like"/>
    <property type="match status" value="2"/>
</dbReference>
<dbReference type="Gene3D" id="3.20.80.10">
    <property type="entry name" value="Regulatory factor, effector binding domain"/>
    <property type="match status" value="1"/>
</dbReference>
<sequence length="294" mass="32499">MELLLPVSDPEHDLRAPQAVDDLDIIDILARMEAINSSSAGLTDLASSVGLSPFQLNRRLKRAVGDTLGNYQRRLRLGLAAALLTRSDHSILDIALQTGYGSQAAFNHAFARQYGLPPRKARLIARSKAPQPVLRHRAFADTTKPHRHHALPVLAMRFQGGYAHVPGYWRAFATMLRRAGVDLAGRQAVGIFYDDPGVTPEHLIRYDCCILDHERLSERLAGPFRGDAVRSGEYASLDVAGPYSAVADAVFAICAVWMPLHRRRLTASPAYEFHRQAPWNDDGIIDASIFIGFE</sequence>
<dbReference type="SUPFAM" id="SSF46689">
    <property type="entry name" value="Homeodomain-like"/>
    <property type="match status" value="1"/>
</dbReference>
<evidence type="ECO:0000256" key="1">
    <source>
        <dbReference type="ARBA" id="ARBA00023015"/>
    </source>
</evidence>
<dbReference type="InterPro" id="IPR050908">
    <property type="entry name" value="SmbC-like"/>
</dbReference>
<reference evidence="5 6" key="1">
    <citation type="submission" date="2023-09" db="EMBL/GenBank/DDBJ databases">
        <title>Whole genome shotgun sequencing (WGS) of Bosea sp. ZW T0_25, isolated from stored onions (Allium cepa).</title>
        <authorList>
            <person name="Stoll D.A."/>
            <person name="Huch M."/>
        </authorList>
    </citation>
    <scope>NUCLEOTIDE SEQUENCE [LARGE SCALE GENOMIC DNA]</scope>
    <source>
        <strain evidence="5 6">ZW T0_25</strain>
    </source>
</reference>
<protein>
    <submittedName>
        <fullName evidence="5">Helix-turn-helix domain-containing protein</fullName>
    </submittedName>
</protein>
<dbReference type="PROSITE" id="PS00041">
    <property type="entry name" value="HTH_ARAC_FAMILY_1"/>
    <property type="match status" value="1"/>
</dbReference>
<dbReference type="InterPro" id="IPR029442">
    <property type="entry name" value="GyrI-like"/>
</dbReference>
<gene>
    <name evidence="5" type="ORF">RKE40_18215</name>
</gene>
<evidence type="ECO:0000313" key="6">
    <source>
        <dbReference type="Proteomes" id="UP001254257"/>
    </source>
</evidence>
<dbReference type="InterPro" id="IPR009057">
    <property type="entry name" value="Homeodomain-like_sf"/>
</dbReference>
<dbReference type="Pfam" id="PF06445">
    <property type="entry name" value="GyrI-like"/>
    <property type="match status" value="1"/>
</dbReference>
<evidence type="ECO:0000256" key="3">
    <source>
        <dbReference type="ARBA" id="ARBA00023163"/>
    </source>
</evidence>
<dbReference type="PANTHER" id="PTHR40055">
    <property type="entry name" value="TRANSCRIPTIONAL REGULATOR YGIV-RELATED"/>
    <property type="match status" value="1"/>
</dbReference>
<name>A0ABU3SAM0_9HYPH</name>
<keyword evidence="6" id="KW-1185">Reference proteome</keyword>
<dbReference type="Pfam" id="PF12833">
    <property type="entry name" value="HTH_18"/>
    <property type="match status" value="1"/>
</dbReference>
<accession>A0ABU3SAM0</accession>
<dbReference type="PANTHER" id="PTHR40055:SF1">
    <property type="entry name" value="TRANSCRIPTIONAL REGULATOR YGIV-RELATED"/>
    <property type="match status" value="1"/>
</dbReference>
<keyword evidence="2" id="KW-0238">DNA-binding</keyword>
<dbReference type="SMART" id="SM00342">
    <property type="entry name" value="HTH_ARAC"/>
    <property type="match status" value="1"/>
</dbReference>
<dbReference type="EMBL" id="JAWDID010000029">
    <property type="protein sequence ID" value="MDU0341840.1"/>
    <property type="molecule type" value="Genomic_DNA"/>
</dbReference>
<keyword evidence="1" id="KW-0805">Transcription regulation</keyword>
<proteinExistence type="predicted"/>